<evidence type="ECO:0000313" key="1">
    <source>
        <dbReference type="EMBL" id="GBP43251.1"/>
    </source>
</evidence>
<organism evidence="1 2">
    <name type="scientific">Eumeta variegata</name>
    <name type="common">Bagworm moth</name>
    <name type="synonym">Eumeta japonica</name>
    <dbReference type="NCBI Taxonomy" id="151549"/>
    <lineage>
        <taxon>Eukaryota</taxon>
        <taxon>Metazoa</taxon>
        <taxon>Ecdysozoa</taxon>
        <taxon>Arthropoda</taxon>
        <taxon>Hexapoda</taxon>
        <taxon>Insecta</taxon>
        <taxon>Pterygota</taxon>
        <taxon>Neoptera</taxon>
        <taxon>Endopterygota</taxon>
        <taxon>Lepidoptera</taxon>
        <taxon>Glossata</taxon>
        <taxon>Ditrysia</taxon>
        <taxon>Tineoidea</taxon>
        <taxon>Psychidae</taxon>
        <taxon>Oiketicinae</taxon>
        <taxon>Eumeta</taxon>
    </lineage>
</organism>
<dbReference type="Proteomes" id="UP000299102">
    <property type="component" value="Unassembled WGS sequence"/>
</dbReference>
<dbReference type="AlphaFoldDB" id="A0A4C1VWQ1"/>
<gene>
    <name evidence="1" type="ORF">EVAR_39309_1</name>
</gene>
<protein>
    <submittedName>
        <fullName evidence="1">Uncharacterized protein</fullName>
    </submittedName>
</protein>
<comment type="caution">
    <text evidence="1">The sequence shown here is derived from an EMBL/GenBank/DDBJ whole genome shotgun (WGS) entry which is preliminary data.</text>
</comment>
<sequence length="77" mass="8497">MRKIKEAGTFMNHVDSIRAYYAMRQPPLQMARNGRLRHRRVAPAILGKFMGSDILGALGLDFGEAQLEPVGETAGIV</sequence>
<keyword evidence="2" id="KW-1185">Reference proteome</keyword>
<accession>A0A4C1VWQ1</accession>
<reference evidence="1 2" key="1">
    <citation type="journal article" date="2019" name="Commun. Biol.">
        <title>The bagworm genome reveals a unique fibroin gene that provides high tensile strength.</title>
        <authorList>
            <person name="Kono N."/>
            <person name="Nakamura H."/>
            <person name="Ohtoshi R."/>
            <person name="Tomita M."/>
            <person name="Numata K."/>
            <person name="Arakawa K."/>
        </authorList>
    </citation>
    <scope>NUCLEOTIDE SEQUENCE [LARGE SCALE GENOMIC DNA]</scope>
</reference>
<proteinExistence type="predicted"/>
<evidence type="ECO:0000313" key="2">
    <source>
        <dbReference type="Proteomes" id="UP000299102"/>
    </source>
</evidence>
<name>A0A4C1VWQ1_EUMVA</name>
<dbReference type="EMBL" id="BGZK01000432">
    <property type="protein sequence ID" value="GBP43251.1"/>
    <property type="molecule type" value="Genomic_DNA"/>
</dbReference>